<comment type="caution">
    <text evidence="1">The sequence shown here is derived from an EMBL/GenBank/DDBJ whole genome shotgun (WGS) entry which is preliminary data.</text>
</comment>
<protein>
    <submittedName>
        <fullName evidence="1">Uncharacterized protein</fullName>
    </submittedName>
</protein>
<organism evidence="1 2">
    <name type="scientific">Ganoderma sinense ZZ0214-1</name>
    <dbReference type="NCBI Taxonomy" id="1077348"/>
    <lineage>
        <taxon>Eukaryota</taxon>
        <taxon>Fungi</taxon>
        <taxon>Dikarya</taxon>
        <taxon>Basidiomycota</taxon>
        <taxon>Agaricomycotina</taxon>
        <taxon>Agaricomycetes</taxon>
        <taxon>Polyporales</taxon>
        <taxon>Polyporaceae</taxon>
        <taxon>Ganoderma</taxon>
    </lineage>
</organism>
<evidence type="ECO:0000313" key="2">
    <source>
        <dbReference type="Proteomes" id="UP000230002"/>
    </source>
</evidence>
<accession>A0A2G8SJ34</accession>
<dbReference type="Proteomes" id="UP000230002">
    <property type="component" value="Unassembled WGS sequence"/>
</dbReference>
<gene>
    <name evidence="1" type="ORF">GSI_04409</name>
</gene>
<sequence>MPGCAGYTRHMHSNWTTSHLRRRRSSPRAIIAAKLNDNPFPNVVDVAGWALEANMPETEAFRIVGELLPEAVKVQARFEHLLKPFAL</sequence>
<dbReference type="OrthoDB" id="10405829at2759"/>
<name>A0A2G8SJ34_9APHY</name>
<keyword evidence="2" id="KW-1185">Reference proteome</keyword>
<dbReference type="EMBL" id="AYKW01000007">
    <property type="protein sequence ID" value="PIL33784.1"/>
    <property type="molecule type" value="Genomic_DNA"/>
</dbReference>
<proteinExistence type="predicted"/>
<evidence type="ECO:0000313" key="1">
    <source>
        <dbReference type="EMBL" id="PIL33784.1"/>
    </source>
</evidence>
<dbReference type="AlphaFoldDB" id="A0A2G8SJ34"/>
<reference evidence="1 2" key="1">
    <citation type="journal article" date="2015" name="Sci. Rep.">
        <title>Chromosome-level genome map provides insights into diverse defense mechanisms in the medicinal fungus Ganoderma sinense.</title>
        <authorList>
            <person name="Zhu Y."/>
            <person name="Xu J."/>
            <person name="Sun C."/>
            <person name="Zhou S."/>
            <person name="Xu H."/>
            <person name="Nelson D.R."/>
            <person name="Qian J."/>
            <person name="Song J."/>
            <person name="Luo H."/>
            <person name="Xiang L."/>
            <person name="Li Y."/>
            <person name="Xu Z."/>
            <person name="Ji A."/>
            <person name="Wang L."/>
            <person name="Lu S."/>
            <person name="Hayward A."/>
            <person name="Sun W."/>
            <person name="Li X."/>
            <person name="Schwartz D.C."/>
            <person name="Wang Y."/>
            <person name="Chen S."/>
        </authorList>
    </citation>
    <scope>NUCLEOTIDE SEQUENCE [LARGE SCALE GENOMIC DNA]</scope>
    <source>
        <strain evidence="1 2">ZZ0214-1</strain>
    </source>
</reference>